<dbReference type="Gene3D" id="3.90.1320.10">
    <property type="entry name" value="Outer-capsid protein sigma 3, large lobe"/>
    <property type="match status" value="1"/>
</dbReference>
<name>A0AAV7F6Y1_ARIFI</name>
<sequence>MGKLRVNSNLLSLNGRAIFVLAVIFLVLKGTGVNGKSISNATQEDQIVESLLKKINKPAVKSIESEDGDIIDCVDIHKQPALDHPLLKNHVLQMKPSSAFTQAEPRNNSAPPPDRLQLWRRNGSCPDGTVPIRRVTKTQILRAPSPSQFGRKIDHYIYHPNYTKDDANDDYYANPTAVLFTSGYNYIGAEANINIWNPYVESPDEYSSGQIWLRTGPFLSFTAIESGWIVYPQLYGDSRTRFFVYWTVDGSKKTGCFDAICPGFVHLDKDIALGAAFDQTSSLLGYQFILPLNIAVDPNTGNWWLQYDGKQIGYWPAEIFDYSFPLVLWGGQVKTAKTQNPHTRTAMGSGRLATQGYSLASFISNIHIRDFSMSWKFPQPYWMYGNQYDCYTVFLSTNPSDANFFYFGGPGKWSRCP</sequence>
<comment type="caution">
    <text evidence="2">The sequence shown here is derived from an EMBL/GenBank/DDBJ whole genome shotgun (WGS) entry which is preliminary data.</text>
</comment>
<proteinExistence type="predicted"/>
<dbReference type="InterPro" id="IPR053168">
    <property type="entry name" value="Glutamic_endopeptidase"/>
</dbReference>
<dbReference type="InterPro" id="IPR004314">
    <property type="entry name" value="Neprosin"/>
</dbReference>
<dbReference type="Pfam" id="PF03080">
    <property type="entry name" value="Neprosin"/>
    <property type="match status" value="1"/>
</dbReference>
<dbReference type="PROSITE" id="PS52045">
    <property type="entry name" value="NEPROSIN_PEP_CD"/>
    <property type="match status" value="1"/>
</dbReference>
<gene>
    <name evidence="2" type="ORF">H6P81_000104</name>
</gene>
<accession>A0AAV7F6Y1</accession>
<dbReference type="EMBL" id="JAINDJ010000002">
    <property type="protein sequence ID" value="KAG9455596.1"/>
    <property type="molecule type" value="Genomic_DNA"/>
</dbReference>
<dbReference type="PANTHER" id="PTHR31589">
    <property type="entry name" value="PROTEIN, PUTATIVE (DUF239)-RELATED-RELATED"/>
    <property type="match status" value="1"/>
</dbReference>
<evidence type="ECO:0000259" key="1">
    <source>
        <dbReference type="PROSITE" id="PS52045"/>
    </source>
</evidence>
<dbReference type="Pfam" id="PF14365">
    <property type="entry name" value="Neprosin_AP"/>
    <property type="match status" value="1"/>
</dbReference>
<dbReference type="AlphaFoldDB" id="A0AAV7F6Y1"/>
<feature type="domain" description="Neprosin PEP catalytic" evidence="1">
    <location>
        <begin position="166"/>
        <end position="417"/>
    </location>
</feature>
<dbReference type="InterPro" id="IPR025521">
    <property type="entry name" value="Neprosin_propep"/>
</dbReference>
<keyword evidence="3" id="KW-1185">Reference proteome</keyword>
<dbReference type="Proteomes" id="UP000825729">
    <property type="component" value="Unassembled WGS sequence"/>
</dbReference>
<protein>
    <recommendedName>
        <fullName evidence="1">Neprosin PEP catalytic domain-containing protein</fullName>
    </recommendedName>
</protein>
<dbReference type="PANTHER" id="PTHR31589:SF111">
    <property type="entry name" value="NEPROSIN DOMAIN-CONTAINING PROTEIN"/>
    <property type="match status" value="1"/>
</dbReference>
<evidence type="ECO:0000313" key="2">
    <source>
        <dbReference type="EMBL" id="KAG9455596.1"/>
    </source>
</evidence>
<reference evidence="2 3" key="1">
    <citation type="submission" date="2021-07" db="EMBL/GenBank/DDBJ databases">
        <title>The Aristolochia fimbriata genome: insights into angiosperm evolution, floral development and chemical biosynthesis.</title>
        <authorList>
            <person name="Jiao Y."/>
        </authorList>
    </citation>
    <scope>NUCLEOTIDE SEQUENCE [LARGE SCALE GENOMIC DNA]</scope>
    <source>
        <strain evidence="2">IBCAS-2021</strain>
        <tissue evidence="2">Leaf</tissue>
    </source>
</reference>
<evidence type="ECO:0000313" key="3">
    <source>
        <dbReference type="Proteomes" id="UP000825729"/>
    </source>
</evidence>
<organism evidence="2 3">
    <name type="scientific">Aristolochia fimbriata</name>
    <name type="common">White veined hardy Dutchman's pipe vine</name>
    <dbReference type="NCBI Taxonomy" id="158543"/>
    <lineage>
        <taxon>Eukaryota</taxon>
        <taxon>Viridiplantae</taxon>
        <taxon>Streptophyta</taxon>
        <taxon>Embryophyta</taxon>
        <taxon>Tracheophyta</taxon>
        <taxon>Spermatophyta</taxon>
        <taxon>Magnoliopsida</taxon>
        <taxon>Magnoliidae</taxon>
        <taxon>Piperales</taxon>
        <taxon>Aristolochiaceae</taxon>
        <taxon>Aristolochia</taxon>
    </lineage>
</organism>